<reference evidence="4" key="1">
    <citation type="submission" date="2012-12" db="EMBL/GenBank/DDBJ databases">
        <authorList>
            <person name="Hellsten U."/>
            <person name="Grimwood J."/>
            <person name="Chapman J.A."/>
            <person name="Shapiro H."/>
            <person name="Aerts A."/>
            <person name="Otillar R.P."/>
            <person name="Terry A.Y."/>
            <person name="Boore J.L."/>
            <person name="Simakov O."/>
            <person name="Marletaz F."/>
            <person name="Cho S.-J."/>
            <person name="Edsinger-Gonzales E."/>
            <person name="Havlak P."/>
            <person name="Kuo D.-H."/>
            <person name="Larsson T."/>
            <person name="Lv J."/>
            <person name="Arendt D."/>
            <person name="Savage R."/>
            <person name="Osoegawa K."/>
            <person name="de Jong P."/>
            <person name="Lindberg D.R."/>
            <person name="Seaver E.C."/>
            <person name="Weisblat D.A."/>
            <person name="Putnam N.H."/>
            <person name="Grigoriev I.V."/>
            <person name="Rokhsar D.S."/>
        </authorList>
    </citation>
    <scope>NUCLEOTIDE SEQUENCE</scope>
    <source>
        <strain evidence="4">I ESC-2004</strain>
    </source>
</reference>
<dbReference type="EMBL" id="AMQN01038473">
    <property type="status" value="NOT_ANNOTATED_CDS"/>
    <property type="molecule type" value="Genomic_DNA"/>
</dbReference>
<protein>
    <submittedName>
        <fullName evidence="2 3">Uncharacterized protein</fullName>
    </submittedName>
</protein>
<accession>R7V8D7</accession>
<gene>
    <name evidence="2" type="ORF">CAPTEDRAFT_197260</name>
</gene>
<dbReference type="EMBL" id="KB294272">
    <property type="protein sequence ID" value="ELU14809.1"/>
    <property type="molecule type" value="Genomic_DNA"/>
</dbReference>
<sequence length="123" mass="13784">MLLTSCLVSNISPAKSLAMIFLVWARHRNHFWCIATPKLHVPMKPKFIKSVSTESVESIAGSVGSMGSMGSMRSIATERGSVEQLYAVVDKSKKKKKQTDEKIEQMYAKPMKKNKNDFSSDEE</sequence>
<reference evidence="3" key="3">
    <citation type="submission" date="2015-06" db="UniProtKB">
        <authorList>
            <consortium name="EnsemblMetazoa"/>
        </authorList>
    </citation>
    <scope>IDENTIFICATION</scope>
</reference>
<proteinExistence type="predicted"/>
<name>R7V8D7_CAPTE</name>
<evidence type="ECO:0000256" key="1">
    <source>
        <dbReference type="SAM" id="MobiDB-lite"/>
    </source>
</evidence>
<dbReference type="Proteomes" id="UP000014760">
    <property type="component" value="Unassembled WGS sequence"/>
</dbReference>
<feature type="region of interest" description="Disordered" evidence="1">
    <location>
        <begin position="93"/>
        <end position="123"/>
    </location>
</feature>
<evidence type="ECO:0000313" key="4">
    <source>
        <dbReference type="Proteomes" id="UP000014760"/>
    </source>
</evidence>
<reference evidence="2 4" key="2">
    <citation type="journal article" date="2013" name="Nature">
        <title>Insights into bilaterian evolution from three spiralian genomes.</title>
        <authorList>
            <person name="Simakov O."/>
            <person name="Marletaz F."/>
            <person name="Cho S.J."/>
            <person name="Edsinger-Gonzales E."/>
            <person name="Havlak P."/>
            <person name="Hellsten U."/>
            <person name="Kuo D.H."/>
            <person name="Larsson T."/>
            <person name="Lv J."/>
            <person name="Arendt D."/>
            <person name="Savage R."/>
            <person name="Osoegawa K."/>
            <person name="de Jong P."/>
            <person name="Grimwood J."/>
            <person name="Chapman J.A."/>
            <person name="Shapiro H."/>
            <person name="Aerts A."/>
            <person name="Otillar R.P."/>
            <person name="Terry A.Y."/>
            <person name="Boore J.L."/>
            <person name="Grigoriev I.V."/>
            <person name="Lindberg D.R."/>
            <person name="Seaver E.C."/>
            <person name="Weisblat D.A."/>
            <person name="Putnam N.H."/>
            <person name="Rokhsar D.S."/>
        </authorList>
    </citation>
    <scope>NUCLEOTIDE SEQUENCE</scope>
    <source>
        <strain evidence="2 4">I ESC-2004</strain>
    </source>
</reference>
<feature type="compositionally biased region" description="Basic and acidic residues" evidence="1">
    <location>
        <begin position="114"/>
        <end position="123"/>
    </location>
</feature>
<evidence type="ECO:0000313" key="3">
    <source>
        <dbReference type="EnsemblMetazoa" id="CapteP197260"/>
    </source>
</evidence>
<evidence type="ECO:0000313" key="2">
    <source>
        <dbReference type="EMBL" id="ELU14809.1"/>
    </source>
</evidence>
<dbReference type="HOGENOM" id="CLU_2017350_0_0_1"/>
<dbReference type="AlphaFoldDB" id="R7V8D7"/>
<dbReference type="EnsemblMetazoa" id="CapteT197260">
    <property type="protein sequence ID" value="CapteP197260"/>
    <property type="gene ID" value="CapteG197260"/>
</dbReference>
<organism evidence="2">
    <name type="scientific">Capitella teleta</name>
    <name type="common">Polychaete worm</name>
    <dbReference type="NCBI Taxonomy" id="283909"/>
    <lineage>
        <taxon>Eukaryota</taxon>
        <taxon>Metazoa</taxon>
        <taxon>Spiralia</taxon>
        <taxon>Lophotrochozoa</taxon>
        <taxon>Annelida</taxon>
        <taxon>Polychaeta</taxon>
        <taxon>Sedentaria</taxon>
        <taxon>Scolecida</taxon>
        <taxon>Capitellidae</taxon>
        <taxon>Capitella</taxon>
    </lineage>
</organism>
<keyword evidence="4" id="KW-1185">Reference proteome</keyword>